<comment type="similarity">
    <text evidence="1">Belongs to the SecB family.</text>
</comment>
<dbReference type="Proteomes" id="UP001320768">
    <property type="component" value="Unassembled WGS sequence"/>
</dbReference>
<proteinExistence type="inferred from homology"/>
<protein>
    <submittedName>
        <fullName evidence="5">Protein-export chaperone SecB</fullName>
    </submittedName>
</protein>
<evidence type="ECO:0000256" key="4">
    <source>
        <dbReference type="ARBA" id="ARBA00023010"/>
    </source>
</evidence>
<dbReference type="SUPFAM" id="SSF54611">
    <property type="entry name" value="SecB-like"/>
    <property type="match status" value="1"/>
</dbReference>
<evidence type="ECO:0000256" key="3">
    <source>
        <dbReference type="ARBA" id="ARBA00022927"/>
    </source>
</evidence>
<keyword evidence="6" id="KW-1185">Reference proteome</keyword>
<dbReference type="EMBL" id="JAKUDN010000001">
    <property type="protein sequence ID" value="MCP8351691.1"/>
    <property type="molecule type" value="Genomic_DNA"/>
</dbReference>
<comment type="caution">
    <text evidence="5">The sequence shown here is derived from an EMBL/GenBank/DDBJ whole genome shotgun (WGS) entry which is preliminary data.</text>
</comment>
<keyword evidence="3" id="KW-0653">Protein transport</keyword>
<organism evidence="5 6">
    <name type="scientific">Candidatus Synchoanobacter obligatus</name>
    <dbReference type="NCBI Taxonomy" id="2919597"/>
    <lineage>
        <taxon>Bacteria</taxon>
        <taxon>Pseudomonadati</taxon>
        <taxon>Pseudomonadota</taxon>
        <taxon>Gammaproteobacteria</taxon>
        <taxon>Candidatus Comchoanobacterales</taxon>
        <taxon>Candidatus Comchoanobacteraceae</taxon>
        <taxon>Candidatus Synchoanobacter</taxon>
    </lineage>
</organism>
<name>A0ABT1L415_9GAMM</name>
<dbReference type="InterPro" id="IPR035958">
    <property type="entry name" value="SecB-like_sf"/>
</dbReference>
<dbReference type="PANTHER" id="PTHR36918:SF1">
    <property type="entry name" value="PROTEIN-EXPORT PROTEIN SECB"/>
    <property type="match status" value="1"/>
</dbReference>
<dbReference type="PRINTS" id="PR01594">
    <property type="entry name" value="SECBCHAPRONE"/>
</dbReference>
<accession>A0ABT1L415</accession>
<dbReference type="RefSeq" id="WP_258568806.1">
    <property type="nucleotide sequence ID" value="NZ_JAKUDN010000001.1"/>
</dbReference>
<evidence type="ECO:0000256" key="1">
    <source>
        <dbReference type="ARBA" id="ARBA00009990"/>
    </source>
</evidence>
<reference evidence="5 6" key="1">
    <citation type="journal article" date="2022" name="Nat. Microbiol.">
        <title>The microbiome of a bacterivorous marine choanoflagellate contains a resource-demanding obligate bacterial associate.</title>
        <authorList>
            <person name="Needham D.M."/>
            <person name="Poirier C."/>
            <person name="Bachy C."/>
            <person name="George E.E."/>
            <person name="Wilken S."/>
            <person name="Yung C.C.M."/>
            <person name="Limardo A.J."/>
            <person name="Morando M."/>
            <person name="Sudek L."/>
            <person name="Malmstrom R.R."/>
            <person name="Keeling P.J."/>
            <person name="Santoro A.E."/>
            <person name="Worden A.Z."/>
        </authorList>
    </citation>
    <scope>NUCLEOTIDE SEQUENCE [LARGE SCALE GENOMIC DNA]</scope>
    <source>
        <strain evidence="5 6">Comchoano-2</strain>
    </source>
</reference>
<gene>
    <name evidence="5" type="ORF">MKS91_00050</name>
</gene>
<dbReference type="Gene3D" id="3.10.420.10">
    <property type="entry name" value="SecB-like"/>
    <property type="match status" value="1"/>
</dbReference>
<keyword evidence="2" id="KW-0813">Transport</keyword>
<dbReference type="Pfam" id="PF02556">
    <property type="entry name" value="SecB"/>
    <property type="match status" value="1"/>
</dbReference>
<dbReference type="InterPro" id="IPR003708">
    <property type="entry name" value="SecB"/>
</dbReference>
<keyword evidence="4" id="KW-0811">Translocation</keyword>
<evidence type="ECO:0000313" key="6">
    <source>
        <dbReference type="Proteomes" id="UP001320768"/>
    </source>
</evidence>
<evidence type="ECO:0000256" key="2">
    <source>
        <dbReference type="ARBA" id="ARBA00022448"/>
    </source>
</evidence>
<evidence type="ECO:0000313" key="5">
    <source>
        <dbReference type="EMBL" id="MCP8351691.1"/>
    </source>
</evidence>
<sequence length="139" mass="15464">MANKEFLIESIWATESSFSATTPVHLLKDEWQPSANLDLDVQTAEVDGKRVVNLLINVAVSIKDKEIFKLKSVHTGVFNVTGYDDKELEQITESFCPSIIYPYAREKVSAMVSSAGFPPLHLSPVDFDARYRAAKEGKA</sequence>
<dbReference type="PANTHER" id="PTHR36918">
    <property type="match status" value="1"/>
</dbReference>